<feature type="transmembrane region" description="Helical" evidence="1">
    <location>
        <begin position="88"/>
        <end position="117"/>
    </location>
</feature>
<accession>A0A9P4PIJ3</accession>
<keyword evidence="1" id="KW-1133">Transmembrane helix</keyword>
<keyword evidence="1" id="KW-0812">Transmembrane</keyword>
<sequence>MQKYIFKDRAGYPDVATLDSREVNIAPDGFHDDIPQEGLTFGLGPEIAAEMKKIVEENCKDRKDLQVCIEKVHDTLTNTQLNTHSKRFVLLTAGTVAAVVPWIIPVIAVVGIVAWALASEDGKPAKVYLPHEKNGPLAQIETLGDDVDYVAFSIGEGDEANVVANVTITLTPTPTPNPE</sequence>
<dbReference type="OrthoDB" id="3793221at2759"/>
<evidence type="ECO:0000313" key="2">
    <source>
        <dbReference type="EMBL" id="KAF2444647.1"/>
    </source>
</evidence>
<protein>
    <submittedName>
        <fullName evidence="2">Uncharacterized protein</fullName>
    </submittedName>
</protein>
<comment type="caution">
    <text evidence="2">The sequence shown here is derived from an EMBL/GenBank/DDBJ whole genome shotgun (WGS) entry which is preliminary data.</text>
</comment>
<keyword evidence="3" id="KW-1185">Reference proteome</keyword>
<proteinExistence type="predicted"/>
<dbReference type="AlphaFoldDB" id="A0A9P4PIJ3"/>
<keyword evidence="1" id="KW-0472">Membrane</keyword>
<name>A0A9P4PIJ3_9PLEO</name>
<organism evidence="2 3">
    <name type="scientific">Karstenula rhodostoma CBS 690.94</name>
    <dbReference type="NCBI Taxonomy" id="1392251"/>
    <lineage>
        <taxon>Eukaryota</taxon>
        <taxon>Fungi</taxon>
        <taxon>Dikarya</taxon>
        <taxon>Ascomycota</taxon>
        <taxon>Pezizomycotina</taxon>
        <taxon>Dothideomycetes</taxon>
        <taxon>Pleosporomycetidae</taxon>
        <taxon>Pleosporales</taxon>
        <taxon>Massarineae</taxon>
        <taxon>Didymosphaeriaceae</taxon>
        <taxon>Karstenula</taxon>
    </lineage>
</organism>
<dbReference type="Proteomes" id="UP000799764">
    <property type="component" value="Unassembled WGS sequence"/>
</dbReference>
<reference evidence="2" key="1">
    <citation type="journal article" date="2020" name="Stud. Mycol.">
        <title>101 Dothideomycetes genomes: a test case for predicting lifestyles and emergence of pathogens.</title>
        <authorList>
            <person name="Haridas S."/>
            <person name="Albert R."/>
            <person name="Binder M."/>
            <person name="Bloem J."/>
            <person name="Labutti K."/>
            <person name="Salamov A."/>
            <person name="Andreopoulos B."/>
            <person name="Baker S."/>
            <person name="Barry K."/>
            <person name="Bills G."/>
            <person name="Bluhm B."/>
            <person name="Cannon C."/>
            <person name="Castanera R."/>
            <person name="Culley D."/>
            <person name="Daum C."/>
            <person name="Ezra D."/>
            <person name="Gonzalez J."/>
            <person name="Henrissat B."/>
            <person name="Kuo A."/>
            <person name="Liang C."/>
            <person name="Lipzen A."/>
            <person name="Lutzoni F."/>
            <person name="Magnuson J."/>
            <person name="Mondo S."/>
            <person name="Nolan M."/>
            <person name="Ohm R."/>
            <person name="Pangilinan J."/>
            <person name="Park H.-J."/>
            <person name="Ramirez L."/>
            <person name="Alfaro M."/>
            <person name="Sun H."/>
            <person name="Tritt A."/>
            <person name="Yoshinaga Y."/>
            <person name="Zwiers L.-H."/>
            <person name="Turgeon B."/>
            <person name="Goodwin S."/>
            <person name="Spatafora J."/>
            <person name="Crous P."/>
            <person name="Grigoriev I."/>
        </authorList>
    </citation>
    <scope>NUCLEOTIDE SEQUENCE</scope>
    <source>
        <strain evidence="2">CBS 690.94</strain>
    </source>
</reference>
<evidence type="ECO:0000313" key="3">
    <source>
        <dbReference type="Proteomes" id="UP000799764"/>
    </source>
</evidence>
<evidence type="ECO:0000256" key="1">
    <source>
        <dbReference type="SAM" id="Phobius"/>
    </source>
</evidence>
<dbReference type="EMBL" id="MU001500">
    <property type="protein sequence ID" value="KAF2444647.1"/>
    <property type="molecule type" value="Genomic_DNA"/>
</dbReference>
<gene>
    <name evidence="2" type="ORF">P171DRAFT_279562</name>
</gene>